<evidence type="ECO:0000313" key="6">
    <source>
        <dbReference type="Proteomes" id="UP000473681"/>
    </source>
</evidence>
<dbReference type="SMART" id="SM00347">
    <property type="entry name" value="HTH_MARR"/>
    <property type="match status" value="1"/>
</dbReference>
<dbReference type="Proteomes" id="UP000473681">
    <property type="component" value="Unassembled WGS sequence"/>
</dbReference>
<comment type="caution">
    <text evidence="3">The sequence shown here is derived from an EMBL/GenBank/DDBJ whole genome shotgun (WGS) entry which is preliminary data.</text>
</comment>
<evidence type="ECO:0000259" key="1">
    <source>
        <dbReference type="SMART" id="SM00347"/>
    </source>
</evidence>
<name>A0A0L9Y3X4_CLOBO</name>
<accession>A0A0L9Y3X4</accession>
<dbReference type="InterPro" id="IPR000835">
    <property type="entry name" value="HTH_MarR-typ"/>
</dbReference>
<organism evidence="3 7">
    <name type="scientific">Clostridium botulinum</name>
    <dbReference type="NCBI Taxonomy" id="1491"/>
    <lineage>
        <taxon>Bacteria</taxon>
        <taxon>Bacillati</taxon>
        <taxon>Bacillota</taxon>
        <taxon>Clostridia</taxon>
        <taxon>Eubacteriales</taxon>
        <taxon>Clostridiaceae</taxon>
        <taxon>Clostridium</taxon>
    </lineage>
</organism>
<dbReference type="EMBL" id="SWOV01000087">
    <property type="protein sequence ID" value="NFF89589.1"/>
    <property type="molecule type" value="Genomic_DNA"/>
</dbReference>
<reference evidence="2 5" key="1">
    <citation type="submission" date="2019-02" db="EMBL/GenBank/DDBJ databases">
        <title>Genome sequencing of Clostridium botulinum clinical isolates.</title>
        <authorList>
            <person name="Brunt J."/>
            <person name="Van Vliet A.H.M."/>
            <person name="Stringer S.C."/>
            <person name="Grant K.A."/>
            <person name="Carter A.C."/>
            <person name="Peck M.W."/>
        </authorList>
    </citation>
    <scope>NUCLEOTIDE SEQUENCE [LARGE SCALE GENOMIC DNA]</scope>
    <source>
        <strain evidence="2 5">H113700579</strain>
    </source>
</reference>
<dbReference type="Proteomes" id="UP000476820">
    <property type="component" value="Unassembled WGS sequence"/>
</dbReference>
<dbReference type="SUPFAM" id="SSF46785">
    <property type="entry name" value="Winged helix' DNA-binding domain"/>
    <property type="match status" value="1"/>
</dbReference>
<dbReference type="GO" id="GO:0003700">
    <property type="term" value="F:DNA-binding transcription factor activity"/>
    <property type="evidence" value="ECO:0007669"/>
    <property type="project" value="InterPro"/>
</dbReference>
<dbReference type="InterPro" id="IPR036390">
    <property type="entry name" value="WH_DNA-bd_sf"/>
</dbReference>
<dbReference type="RefSeq" id="WP_012451764.1">
    <property type="nucleotide sequence ID" value="NZ_CP010520.1"/>
</dbReference>
<dbReference type="Proteomes" id="UP000472355">
    <property type="component" value="Unassembled WGS sequence"/>
</dbReference>
<proteinExistence type="predicted"/>
<evidence type="ECO:0000313" key="5">
    <source>
        <dbReference type="Proteomes" id="UP000472355"/>
    </source>
</evidence>
<reference evidence="6 7" key="2">
    <citation type="submission" date="2019-04" db="EMBL/GenBank/DDBJ databases">
        <title>Genome sequencing of Clostridium botulinum Groups I-IV and Clostridium butyricum.</title>
        <authorList>
            <person name="Brunt J."/>
            <person name="Van Vliet A.H.M."/>
            <person name="Stringer S.C."/>
            <person name="Carter A.T."/>
            <person name="Peck M.W."/>
        </authorList>
    </citation>
    <scope>NUCLEOTIDE SEQUENCE [LARGE SCALE GENOMIC DNA]</scope>
    <source>
        <strain evidence="3 7">1605</strain>
        <strain evidence="4 6">CB-K-33E</strain>
    </source>
</reference>
<evidence type="ECO:0000313" key="2">
    <source>
        <dbReference type="EMBL" id="NFA42340.1"/>
    </source>
</evidence>
<evidence type="ECO:0000313" key="4">
    <source>
        <dbReference type="EMBL" id="NFN36909.1"/>
    </source>
</evidence>
<dbReference type="Gene3D" id="1.10.10.10">
    <property type="entry name" value="Winged helix-like DNA-binding domain superfamily/Winged helix DNA-binding domain"/>
    <property type="match status" value="1"/>
</dbReference>
<dbReference type="EMBL" id="SGKU01000015">
    <property type="protein sequence ID" value="NFA42340.1"/>
    <property type="molecule type" value="Genomic_DNA"/>
</dbReference>
<sequence>MKSNLNIIDLISEKHIVLRREVEDRWEAIEDEEISHTEALFLAKIEMGKISIAEVARQANISRQAMYKCAKKLETRGYLKFVIDEGNNKYTNLTEKGEEYCRRSKELKASIEREISDVLGEENIRMLKELLNKRWIK</sequence>
<evidence type="ECO:0000313" key="3">
    <source>
        <dbReference type="EMBL" id="NFF89589.1"/>
    </source>
</evidence>
<dbReference type="AlphaFoldDB" id="A0A0L9Y3X4"/>
<protein>
    <submittedName>
        <fullName evidence="3">MarR family transcriptional regulator</fullName>
    </submittedName>
</protein>
<dbReference type="OrthoDB" id="2404954at2"/>
<feature type="domain" description="HTH marR-type" evidence="1">
    <location>
        <begin position="27"/>
        <end position="124"/>
    </location>
</feature>
<dbReference type="EMBL" id="SWVK01000042">
    <property type="protein sequence ID" value="NFN36909.1"/>
    <property type="molecule type" value="Genomic_DNA"/>
</dbReference>
<evidence type="ECO:0000313" key="7">
    <source>
        <dbReference type="Proteomes" id="UP000476820"/>
    </source>
</evidence>
<dbReference type="InterPro" id="IPR036388">
    <property type="entry name" value="WH-like_DNA-bd_sf"/>
</dbReference>
<gene>
    <name evidence="2" type="ORF">EXM65_07030</name>
    <name evidence="3" type="ORF">FC774_17335</name>
    <name evidence="4" type="ORF">FDB51_17755</name>
</gene>